<organism evidence="1 2">
    <name type="scientific">Thermogutta terrifontis</name>
    <dbReference type="NCBI Taxonomy" id="1331910"/>
    <lineage>
        <taxon>Bacteria</taxon>
        <taxon>Pseudomonadati</taxon>
        <taxon>Planctomycetota</taxon>
        <taxon>Planctomycetia</taxon>
        <taxon>Pirellulales</taxon>
        <taxon>Thermoguttaceae</taxon>
        <taxon>Thermogutta</taxon>
    </lineage>
</organism>
<dbReference type="Proteomes" id="UP000215086">
    <property type="component" value="Chromosome"/>
</dbReference>
<dbReference type="KEGG" id="ttf:THTE_0481"/>
<evidence type="ECO:0000313" key="1">
    <source>
        <dbReference type="EMBL" id="ASV73083.1"/>
    </source>
</evidence>
<name>A0A286RAV2_9BACT</name>
<keyword evidence="2" id="KW-1185">Reference proteome</keyword>
<proteinExistence type="predicted"/>
<dbReference type="AlphaFoldDB" id="A0A286RAV2"/>
<evidence type="ECO:0000313" key="2">
    <source>
        <dbReference type="Proteomes" id="UP000215086"/>
    </source>
</evidence>
<accession>A0A286RAV2</accession>
<gene>
    <name evidence="1" type="ORF">THTE_0481</name>
</gene>
<reference evidence="1 2" key="1">
    <citation type="journal article" name="Front. Microbiol.">
        <title>Sugar Metabolism of the First Thermophilic Planctomycete Thermogutta terrifontis: Comparative Genomic and Transcriptomic Approaches.</title>
        <authorList>
            <person name="Elcheninov A.G."/>
            <person name="Menzel P."/>
            <person name="Gudbergsdottir S.R."/>
            <person name="Slesarev A.I."/>
            <person name="Kadnikov V.V."/>
            <person name="Krogh A."/>
            <person name="Bonch-Osmolovskaya E.A."/>
            <person name="Peng X."/>
            <person name="Kublanov I.V."/>
        </authorList>
    </citation>
    <scope>NUCLEOTIDE SEQUENCE [LARGE SCALE GENOMIC DNA]</scope>
    <source>
        <strain evidence="1 2">R1</strain>
    </source>
</reference>
<protein>
    <submittedName>
        <fullName evidence="1">Uncharacterized protein</fullName>
    </submittedName>
</protein>
<dbReference type="EMBL" id="CP018477">
    <property type="protein sequence ID" value="ASV73083.1"/>
    <property type="molecule type" value="Genomic_DNA"/>
</dbReference>
<sequence>MTHTPSPGTTSVPLRFFGKPFLGGTVSEGPACQVRFPITDNPLPFCGHDERAPPNDYSEGPARQVRLSALDEPPQFARVSVRRLKFDHPLPFGGD</sequence>